<comment type="caution">
    <text evidence="3">The sequence shown here is derived from an EMBL/GenBank/DDBJ whole genome shotgun (WGS) entry which is preliminary data.</text>
</comment>
<accession>A0ABS2Q173</accession>
<feature type="domain" description="ATP-citrate synthase/succinyl-CoA ligase C-terminal" evidence="1">
    <location>
        <begin position="243"/>
        <end position="392"/>
    </location>
</feature>
<evidence type="ECO:0000259" key="2">
    <source>
        <dbReference type="Pfam" id="PF02629"/>
    </source>
</evidence>
<keyword evidence="4" id="KW-1185">Reference proteome</keyword>
<dbReference type="InterPro" id="IPR005811">
    <property type="entry name" value="SUCC_ACL_C"/>
</dbReference>
<evidence type="ECO:0000313" key="3">
    <source>
        <dbReference type="EMBL" id="MBM7645876.1"/>
    </source>
</evidence>
<dbReference type="InterPro" id="IPR003781">
    <property type="entry name" value="CoA-bd"/>
</dbReference>
<dbReference type="EMBL" id="JAFBER010000013">
    <property type="protein sequence ID" value="MBM7645876.1"/>
    <property type="molecule type" value="Genomic_DNA"/>
</dbReference>
<dbReference type="PANTHER" id="PTHR11117:SF24">
    <property type="entry name" value="PROTEIN FDRA"/>
    <property type="match status" value="1"/>
</dbReference>
<name>A0ABS2Q173_9BACL</name>
<protein>
    <submittedName>
        <fullName evidence="3">Succinyl-CoA synthetase alpha subunit</fullName>
    </submittedName>
</protein>
<dbReference type="Proteomes" id="UP000808914">
    <property type="component" value="Unassembled WGS sequence"/>
</dbReference>
<dbReference type="Pfam" id="PF00549">
    <property type="entry name" value="Ligase_CoA"/>
    <property type="match status" value="1"/>
</dbReference>
<feature type="domain" description="CoA-binding" evidence="2">
    <location>
        <begin position="87"/>
        <end position="179"/>
    </location>
</feature>
<dbReference type="InterPro" id="IPR016102">
    <property type="entry name" value="Succinyl-CoA_synth-like"/>
</dbReference>
<evidence type="ECO:0000313" key="4">
    <source>
        <dbReference type="Proteomes" id="UP000808914"/>
    </source>
</evidence>
<gene>
    <name evidence="3" type="ORF">JOD45_002101</name>
</gene>
<sequence>MSVMMGTSANKDIFMNSWFYKDESEDASPNDLCTIIDSDDEMVVENSLEEVQPKQQKAQEKGLIVIGPDCGTGILQEDPVACANVIEKGNIGIVGASGTGIQEAAAIISRKGGGISYAIGTGGRDLSQGVGAVAAIRSLETLAHDPETDIIVFISEPPAPEVRDKVVNVFITLNKPVVAAFIGEKPREDHDNVHYACTLKETASIALDLSRNSDIHLKQWIRENEDIKKIKSNEGQREIKGYYCGGALALEAAMIIEDVFNIDPAVEYPEGIMLRHNGTEIINLGDDAYTQGRAHPMIDPSLWVDFVSEAVNYPETAVILLDHVIGCGGHEDMAGVFAPVIKEAKANRPLVFIVSVTGSERDPLKHSEQVKKFEEAGAIVAGNNAQATRLAIEIIKYLKSADSEEKAQSELIATLEPDAVISNKPRVINVGFAETRFQCQQLSVNQ</sequence>
<reference evidence="3 4" key="1">
    <citation type="submission" date="2021-01" db="EMBL/GenBank/DDBJ databases">
        <title>Genomic Encyclopedia of Type Strains, Phase IV (KMG-IV): sequencing the most valuable type-strain genomes for metagenomic binning, comparative biology and taxonomic classification.</title>
        <authorList>
            <person name="Goeker M."/>
        </authorList>
    </citation>
    <scope>NUCLEOTIDE SEQUENCE [LARGE SCALE GENOMIC DNA]</scope>
    <source>
        <strain evidence="3 4">DSM 28236</strain>
    </source>
</reference>
<proteinExistence type="predicted"/>
<organism evidence="3 4">
    <name type="scientific">Scopulibacillus daqui</name>
    <dbReference type="NCBI Taxonomy" id="1469162"/>
    <lineage>
        <taxon>Bacteria</taxon>
        <taxon>Bacillati</taxon>
        <taxon>Bacillota</taxon>
        <taxon>Bacilli</taxon>
        <taxon>Bacillales</taxon>
        <taxon>Sporolactobacillaceae</taxon>
        <taxon>Scopulibacillus</taxon>
    </lineage>
</organism>
<evidence type="ECO:0000259" key="1">
    <source>
        <dbReference type="Pfam" id="PF00549"/>
    </source>
</evidence>
<dbReference type="SUPFAM" id="SSF52210">
    <property type="entry name" value="Succinyl-CoA synthetase domains"/>
    <property type="match status" value="2"/>
</dbReference>
<dbReference type="Gene3D" id="3.40.50.261">
    <property type="entry name" value="Succinyl-CoA synthetase domains"/>
    <property type="match status" value="2"/>
</dbReference>
<dbReference type="Gene3D" id="3.40.50.720">
    <property type="entry name" value="NAD(P)-binding Rossmann-like Domain"/>
    <property type="match status" value="1"/>
</dbReference>
<dbReference type="Pfam" id="PF02629">
    <property type="entry name" value="CoA_binding"/>
    <property type="match status" value="1"/>
</dbReference>
<dbReference type="PANTHER" id="PTHR11117">
    <property type="entry name" value="SUCCINYL-COA LIGASE SUBUNIT ALPHA"/>
    <property type="match status" value="1"/>
</dbReference>